<gene>
    <name evidence="3" type="ORF">PVK06_025789</name>
</gene>
<dbReference type="EMBL" id="JARKNE010000008">
    <property type="protein sequence ID" value="KAK5810477.1"/>
    <property type="molecule type" value="Genomic_DNA"/>
</dbReference>
<feature type="region of interest" description="Disordered" evidence="1">
    <location>
        <begin position="216"/>
        <end position="279"/>
    </location>
</feature>
<accession>A0ABR0NYA1</accession>
<dbReference type="Proteomes" id="UP001358586">
    <property type="component" value="Chromosome 8"/>
</dbReference>
<sequence>MRTPWVYASWDRELGPRTLFDSLGSGRVASRQPEAYLDLGLVPITIVFARNHGAMMEEVYWKSVFPNNPMPKALKDILPSSDPSKDFNGPTNSRGTPVNNDKYVTDDVFKGESEIAKVSKSNHAKEVDEGNGDWRSKLSGGQEAYADDWSSKLSGSEGEENGEDAYVNDWRSTLSSNHGNGEDAYFDDWRSKLSGNHGNGEDAYLDDWRSKLSSNHGKEEFDDWSHDFSGSQGNSEDEYFDTWRSKPSSNNGNEEFDDRDHDFSARHGNGEEALTEPKGKMVSSIHETIFFFQKDLRTGKLVNLPSLIAASDRTPFLPDRVAKSIPFSSSKFPEIFNHFSLKPQTREAEIMKRTIRVCEREAVNGEQMFCVRSLESFIGLSIATLGKEIQLLSNHLSKETNNPLFTIARGMQDMGENELVCHKERYPRAVFLCHSINKTTVYKVPLVGRDGTKANALAVCHKDTSAWSPKHISFQILKVKPGTVPICHFLAKDTLAWVSN</sequence>
<feature type="compositionally biased region" description="Polar residues" evidence="1">
    <location>
        <begin position="89"/>
        <end position="99"/>
    </location>
</feature>
<dbReference type="PROSITE" id="PS51277">
    <property type="entry name" value="BURP"/>
    <property type="match status" value="1"/>
</dbReference>
<organism evidence="3 4">
    <name type="scientific">Gossypium arboreum</name>
    <name type="common">Tree cotton</name>
    <name type="synonym">Gossypium nanking</name>
    <dbReference type="NCBI Taxonomy" id="29729"/>
    <lineage>
        <taxon>Eukaryota</taxon>
        <taxon>Viridiplantae</taxon>
        <taxon>Streptophyta</taxon>
        <taxon>Embryophyta</taxon>
        <taxon>Tracheophyta</taxon>
        <taxon>Spermatophyta</taxon>
        <taxon>Magnoliopsida</taxon>
        <taxon>eudicotyledons</taxon>
        <taxon>Gunneridae</taxon>
        <taxon>Pentapetalae</taxon>
        <taxon>rosids</taxon>
        <taxon>malvids</taxon>
        <taxon>Malvales</taxon>
        <taxon>Malvaceae</taxon>
        <taxon>Malvoideae</taxon>
        <taxon>Gossypium</taxon>
    </lineage>
</organism>
<feature type="domain" description="BURP" evidence="2">
    <location>
        <begin position="290"/>
        <end position="500"/>
    </location>
</feature>
<feature type="compositionally biased region" description="Basic and acidic residues" evidence="1">
    <location>
        <begin position="258"/>
        <end position="279"/>
    </location>
</feature>
<proteinExistence type="predicted"/>
<reference evidence="3 4" key="1">
    <citation type="submission" date="2023-03" db="EMBL/GenBank/DDBJ databases">
        <title>WGS of Gossypium arboreum.</title>
        <authorList>
            <person name="Yu D."/>
        </authorList>
    </citation>
    <scope>NUCLEOTIDE SEQUENCE [LARGE SCALE GENOMIC DNA]</scope>
    <source>
        <tissue evidence="3">Leaf</tissue>
    </source>
</reference>
<feature type="region of interest" description="Disordered" evidence="1">
    <location>
        <begin position="119"/>
        <end position="163"/>
    </location>
</feature>
<dbReference type="Pfam" id="PF03181">
    <property type="entry name" value="BURP"/>
    <property type="match status" value="1"/>
</dbReference>
<keyword evidence="4" id="KW-1185">Reference proteome</keyword>
<evidence type="ECO:0000259" key="2">
    <source>
        <dbReference type="PROSITE" id="PS51277"/>
    </source>
</evidence>
<dbReference type="PANTHER" id="PTHR31236">
    <property type="entry name" value="BURP DOMAIN PROTEIN USPL1-LIKE"/>
    <property type="match status" value="1"/>
</dbReference>
<protein>
    <recommendedName>
        <fullName evidence="2">BURP domain-containing protein</fullName>
    </recommendedName>
</protein>
<dbReference type="PANTHER" id="PTHR31236:SF58">
    <property type="entry name" value="POLYGALACTURONASE NON-CATALYTIC SUBUNIT AROGP2-LIKE"/>
    <property type="match status" value="1"/>
</dbReference>
<dbReference type="SMART" id="SM01045">
    <property type="entry name" value="BURP"/>
    <property type="match status" value="1"/>
</dbReference>
<feature type="compositionally biased region" description="Basic and acidic residues" evidence="1">
    <location>
        <begin position="216"/>
        <end position="226"/>
    </location>
</feature>
<comment type="caution">
    <text evidence="3">The sequence shown here is derived from an EMBL/GenBank/DDBJ whole genome shotgun (WGS) entry which is preliminary data.</text>
</comment>
<evidence type="ECO:0000256" key="1">
    <source>
        <dbReference type="SAM" id="MobiDB-lite"/>
    </source>
</evidence>
<name>A0ABR0NYA1_GOSAR</name>
<dbReference type="InterPro" id="IPR044816">
    <property type="entry name" value="BURP"/>
</dbReference>
<dbReference type="InterPro" id="IPR004873">
    <property type="entry name" value="BURP_dom"/>
</dbReference>
<evidence type="ECO:0000313" key="4">
    <source>
        <dbReference type="Proteomes" id="UP001358586"/>
    </source>
</evidence>
<evidence type="ECO:0000313" key="3">
    <source>
        <dbReference type="EMBL" id="KAK5810477.1"/>
    </source>
</evidence>
<feature type="compositionally biased region" description="Basic and acidic residues" evidence="1">
    <location>
        <begin position="119"/>
        <end position="136"/>
    </location>
</feature>
<feature type="region of interest" description="Disordered" evidence="1">
    <location>
        <begin position="77"/>
        <end position="102"/>
    </location>
</feature>